<reference evidence="2" key="1">
    <citation type="submission" date="2021-05" db="EMBL/GenBank/DDBJ databases">
        <authorList>
            <person name="Alioto T."/>
            <person name="Alioto T."/>
            <person name="Gomez Garrido J."/>
        </authorList>
    </citation>
    <scope>NUCLEOTIDE SEQUENCE</scope>
</reference>
<feature type="transmembrane region" description="Helical" evidence="1">
    <location>
        <begin position="27"/>
        <end position="44"/>
    </location>
</feature>
<sequence>MVSLSEQRSRTYYNQTPLKPQKKYQSYKLSLSHLLLPISSLYLLPFHPDSRYWCLDILFLLFYIFSSLSPVLTSRYWCMDIIFLLFYIFSSLSPSLTSRFQILVYGHSLYSLLHLLLSISFPYLQILEHPRT</sequence>
<evidence type="ECO:0000256" key="1">
    <source>
        <dbReference type="SAM" id="Phobius"/>
    </source>
</evidence>
<keyword evidence="1" id="KW-0812">Transmembrane</keyword>
<protein>
    <submittedName>
        <fullName evidence="2">Uncharacterized protein</fullName>
    </submittedName>
</protein>
<feature type="transmembrane region" description="Helical" evidence="1">
    <location>
        <begin position="76"/>
        <end position="96"/>
    </location>
</feature>
<feature type="transmembrane region" description="Helical" evidence="1">
    <location>
        <begin position="50"/>
        <end position="69"/>
    </location>
</feature>
<proteinExistence type="predicted"/>
<dbReference type="AlphaFoldDB" id="A0A8D9BFT8"/>
<accession>A0A8D9BFT8</accession>
<organism evidence="2">
    <name type="scientific">Cacopsylla melanoneura</name>
    <dbReference type="NCBI Taxonomy" id="428564"/>
    <lineage>
        <taxon>Eukaryota</taxon>
        <taxon>Metazoa</taxon>
        <taxon>Ecdysozoa</taxon>
        <taxon>Arthropoda</taxon>
        <taxon>Hexapoda</taxon>
        <taxon>Insecta</taxon>
        <taxon>Pterygota</taxon>
        <taxon>Neoptera</taxon>
        <taxon>Paraneoptera</taxon>
        <taxon>Hemiptera</taxon>
        <taxon>Sternorrhyncha</taxon>
        <taxon>Psylloidea</taxon>
        <taxon>Psyllidae</taxon>
        <taxon>Psyllinae</taxon>
        <taxon>Cacopsylla</taxon>
    </lineage>
</organism>
<keyword evidence="1" id="KW-1133">Transmembrane helix</keyword>
<evidence type="ECO:0000313" key="2">
    <source>
        <dbReference type="EMBL" id="CAG6783046.1"/>
    </source>
</evidence>
<dbReference type="EMBL" id="HBUF01630183">
    <property type="protein sequence ID" value="CAG6783046.1"/>
    <property type="molecule type" value="Transcribed_RNA"/>
</dbReference>
<name>A0A8D9BFT8_9HEMI</name>
<keyword evidence="1" id="KW-0472">Membrane</keyword>